<proteinExistence type="predicted"/>
<dbReference type="EMBL" id="JACHMP010000001">
    <property type="protein sequence ID" value="MBB5820340.1"/>
    <property type="molecule type" value="Genomic_DNA"/>
</dbReference>
<keyword evidence="2" id="KW-1185">Reference proteome</keyword>
<evidence type="ECO:0000313" key="1">
    <source>
        <dbReference type="EMBL" id="MBB5820340.1"/>
    </source>
</evidence>
<reference evidence="1 2" key="1">
    <citation type="submission" date="2020-08" db="EMBL/GenBank/DDBJ databases">
        <title>Sequencing the genomes of 1000 actinobacteria strains.</title>
        <authorList>
            <person name="Klenk H.-P."/>
        </authorList>
    </citation>
    <scope>NUCLEOTIDE SEQUENCE [LARGE SCALE GENOMIC DNA]</scope>
    <source>
        <strain evidence="1 2">DSM 46887</strain>
    </source>
</reference>
<sequence length="171" mass="17842">MAFKDWVPGAVLTAADLDRYMMQQDWVVKTSDQSVTNSATPVLDSELMLTVEANSRYWVDAFLIADGATGGDLQLGWTGPAGCAFDWVSDGLAVAATTGVDAVSRTAQGLTNLPSIGMIGVGSNIAIPLRGVLTTAGSGGVLRVRWAQATANATATRMRAGSLLRITKLVP</sequence>
<accession>A0A7W9IH69</accession>
<evidence type="ECO:0000313" key="2">
    <source>
        <dbReference type="Proteomes" id="UP000540685"/>
    </source>
</evidence>
<organism evidence="1 2">
    <name type="scientific">Streptosporangium becharense</name>
    <dbReference type="NCBI Taxonomy" id="1816182"/>
    <lineage>
        <taxon>Bacteria</taxon>
        <taxon>Bacillati</taxon>
        <taxon>Actinomycetota</taxon>
        <taxon>Actinomycetes</taxon>
        <taxon>Streptosporangiales</taxon>
        <taxon>Streptosporangiaceae</taxon>
        <taxon>Streptosporangium</taxon>
    </lineage>
</organism>
<dbReference type="AlphaFoldDB" id="A0A7W9IH69"/>
<name>A0A7W9IH69_9ACTN</name>
<protein>
    <submittedName>
        <fullName evidence="1">Uncharacterized protein</fullName>
    </submittedName>
</protein>
<comment type="caution">
    <text evidence="1">The sequence shown here is derived from an EMBL/GenBank/DDBJ whole genome shotgun (WGS) entry which is preliminary data.</text>
</comment>
<dbReference type="RefSeq" id="WP_184547499.1">
    <property type="nucleotide sequence ID" value="NZ_JACHMP010000001.1"/>
</dbReference>
<dbReference type="Proteomes" id="UP000540685">
    <property type="component" value="Unassembled WGS sequence"/>
</dbReference>
<gene>
    <name evidence="1" type="ORF">F4562_003402</name>
</gene>